<proteinExistence type="predicted"/>
<keyword evidence="2" id="KW-1185">Reference proteome</keyword>
<dbReference type="Proteomes" id="UP000323000">
    <property type="component" value="Chromosome 12"/>
</dbReference>
<dbReference type="AlphaFoldDB" id="A0A5C7GYQ8"/>
<reference evidence="2" key="1">
    <citation type="journal article" date="2019" name="Gigascience">
        <title>De novo genome assembly of the endangered Acer yangbiense, a plant species with extremely small populations endemic to Yunnan Province, China.</title>
        <authorList>
            <person name="Yang J."/>
            <person name="Wariss H.M."/>
            <person name="Tao L."/>
            <person name="Zhang R."/>
            <person name="Yun Q."/>
            <person name="Hollingsworth P."/>
            <person name="Dao Z."/>
            <person name="Luo G."/>
            <person name="Guo H."/>
            <person name="Ma Y."/>
            <person name="Sun W."/>
        </authorList>
    </citation>
    <scope>NUCLEOTIDE SEQUENCE [LARGE SCALE GENOMIC DNA]</scope>
    <source>
        <strain evidence="2">cv. Malutang</strain>
    </source>
</reference>
<gene>
    <name evidence="1" type="ORF">EZV62_025327</name>
</gene>
<comment type="caution">
    <text evidence="1">The sequence shown here is derived from an EMBL/GenBank/DDBJ whole genome shotgun (WGS) entry which is preliminary data.</text>
</comment>
<accession>A0A5C7GYQ8</accession>
<evidence type="ECO:0000313" key="2">
    <source>
        <dbReference type="Proteomes" id="UP000323000"/>
    </source>
</evidence>
<sequence>MIKGRKRKLMIAMMWIVSTVTNNFLVVYDDVVNLACHETSWVIDSDYNGSDMLTKALLREKPEACCSIAGMANPST</sequence>
<organism evidence="1 2">
    <name type="scientific">Acer yangbiense</name>
    <dbReference type="NCBI Taxonomy" id="1000413"/>
    <lineage>
        <taxon>Eukaryota</taxon>
        <taxon>Viridiplantae</taxon>
        <taxon>Streptophyta</taxon>
        <taxon>Embryophyta</taxon>
        <taxon>Tracheophyta</taxon>
        <taxon>Spermatophyta</taxon>
        <taxon>Magnoliopsida</taxon>
        <taxon>eudicotyledons</taxon>
        <taxon>Gunneridae</taxon>
        <taxon>Pentapetalae</taxon>
        <taxon>rosids</taxon>
        <taxon>malvids</taxon>
        <taxon>Sapindales</taxon>
        <taxon>Sapindaceae</taxon>
        <taxon>Hippocastanoideae</taxon>
        <taxon>Acereae</taxon>
        <taxon>Acer</taxon>
    </lineage>
</organism>
<dbReference type="EMBL" id="VAHF01000012">
    <property type="protein sequence ID" value="TXG49452.1"/>
    <property type="molecule type" value="Genomic_DNA"/>
</dbReference>
<protein>
    <submittedName>
        <fullName evidence="1">Uncharacterized protein</fullName>
    </submittedName>
</protein>
<evidence type="ECO:0000313" key="1">
    <source>
        <dbReference type="EMBL" id="TXG49452.1"/>
    </source>
</evidence>
<name>A0A5C7GYQ8_9ROSI</name>